<dbReference type="OrthoDB" id="9816557at2"/>
<keyword evidence="4" id="KW-1185">Reference proteome</keyword>
<evidence type="ECO:0000313" key="3">
    <source>
        <dbReference type="EMBL" id="EDM76885.1"/>
    </source>
</evidence>
<comment type="caution">
    <text evidence="3">The sequence shown here is derived from an EMBL/GenBank/DDBJ whole genome shotgun (WGS) entry which is preliminary data.</text>
</comment>
<dbReference type="AlphaFoldDB" id="A6GB88"/>
<keyword evidence="1" id="KW-1133">Transmembrane helix</keyword>
<dbReference type="RefSeq" id="WP_006973979.1">
    <property type="nucleotide sequence ID" value="NZ_ABCS01000056.1"/>
</dbReference>
<dbReference type="Gene3D" id="3.90.182.10">
    <property type="entry name" value="Toxin - Anthrax Protective Antigen,domain 1"/>
    <property type="match status" value="1"/>
</dbReference>
<organism evidence="3 4">
    <name type="scientific">Plesiocystis pacifica SIR-1</name>
    <dbReference type="NCBI Taxonomy" id="391625"/>
    <lineage>
        <taxon>Bacteria</taxon>
        <taxon>Pseudomonadati</taxon>
        <taxon>Myxococcota</taxon>
        <taxon>Polyangia</taxon>
        <taxon>Nannocystales</taxon>
        <taxon>Nannocystaceae</taxon>
        <taxon>Plesiocystis</taxon>
    </lineage>
</organism>
<dbReference type="SUPFAM" id="SSF56988">
    <property type="entry name" value="Anthrax protective antigen"/>
    <property type="match status" value="1"/>
</dbReference>
<dbReference type="InterPro" id="IPR037524">
    <property type="entry name" value="PA14/GLEYA"/>
</dbReference>
<dbReference type="SMART" id="SM00758">
    <property type="entry name" value="PA14"/>
    <property type="match status" value="1"/>
</dbReference>
<feature type="domain" description="PA14" evidence="2">
    <location>
        <begin position="171"/>
        <end position="311"/>
    </location>
</feature>
<evidence type="ECO:0000259" key="2">
    <source>
        <dbReference type="PROSITE" id="PS51820"/>
    </source>
</evidence>
<dbReference type="InterPro" id="IPR011658">
    <property type="entry name" value="PA14_dom"/>
</dbReference>
<accession>A6GB88</accession>
<proteinExistence type="predicted"/>
<dbReference type="Proteomes" id="UP000005801">
    <property type="component" value="Unassembled WGS sequence"/>
</dbReference>
<keyword evidence="1" id="KW-0472">Membrane</keyword>
<protein>
    <recommendedName>
        <fullName evidence="2">PA14 domain-containing protein</fullName>
    </recommendedName>
</protein>
<dbReference type="eggNOG" id="COG4733">
    <property type="taxonomic scope" value="Bacteria"/>
</dbReference>
<dbReference type="EMBL" id="ABCS01000056">
    <property type="protein sequence ID" value="EDM76885.1"/>
    <property type="molecule type" value="Genomic_DNA"/>
</dbReference>
<evidence type="ECO:0000313" key="4">
    <source>
        <dbReference type="Proteomes" id="UP000005801"/>
    </source>
</evidence>
<dbReference type="Pfam" id="PF07691">
    <property type="entry name" value="PA14"/>
    <property type="match status" value="1"/>
</dbReference>
<feature type="transmembrane region" description="Helical" evidence="1">
    <location>
        <begin position="146"/>
        <end position="165"/>
    </location>
</feature>
<reference evidence="3 4" key="1">
    <citation type="submission" date="2007-06" db="EMBL/GenBank/DDBJ databases">
        <authorList>
            <person name="Shimkets L."/>
            <person name="Ferriera S."/>
            <person name="Johnson J."/>
            <person name="Kravitz S."/>
            <person name="Beeson K."/>
            <person name="Sutton G."/>
            <person name="Rogers Y.-H."/>
            <person name="Friedman R."/>
            <person name="Frazier M."/>
            <person name="Venter J.C."/>
        </authorList>
    </citation>
    <scope>NUCLEOTIDE SEQUENCE [LARGE SCALE GENOMIC DNA]</scope>
    <source>
        <strain evidence="3 4">SIR-1</strain>
    </source>
</reference>
<keyword evidence="1" id="KW-0812">Transmembrane</keyword>
<sequence>MAKQADASTRGQALADRPGWTELQRAAEELHAAEILLQDPVAPLRTTLPHLRAFWASVASAAQAFEASGSTQPRTPQDWLASDAPIAGVDAKLRQALAGHHGSLGVGEDELEEEALLVHVRDARRLLAGLEPELGGRPLRRRRLRLAIASVSVALLLGPLLAYTATRTEVPGTGPWRSSYYPDRMLESKPTVVREDDIDHDWDDRPPLEDIPPDKFSAQFDTCLLITEPVEAVFQVNANDGARVLVGGELIIDAWERDGKTRRRGFGSGFVTLEPGVHHLRVEYFESLGKQSIYLVASLDGGVPQSLSRDVLRYPGDLMDEDDPCASVSLDD</sequence>
<dbReference type="PROSITE" id="PS51820">
    <property type="entry name" value="PA14"/>
    <property type="match status" value="1"/>
</dbReference>
<gene>
    <name evidence="3" type="ORF">PPSIR1_24704</name>
</gene>
<name>A6GB88_9BACT</name>
<dbReference type="STRING" id="391625.PPSIR1_24704"/>
<evidence type="ECO:0000256" key="1">
    <source>
        <dbReference type="SAM" id="Phobius"/>
    </source>
</evidence>